<organism evidence="2 3">
    <name type="scientific">Dipteronia dyeriana</name>
    <dbReference type="NCBI Taxonomy" id="168575"/>
    <lineage>
        <taxon>Eukaryota</taxon>
        <taxon>Viridiplantae</taxon>
        <taxon>Streptophyta</taxon>
        <taxon>Embryophyta</taxon>
        <taxon>Tracheophyta</taxon>
        <taxon>Spermatophyta</taxon>
        <taxon>Magnoliopsida</taxon>
        <taxon>eudicotyledons</taxon>
        <taxon>Gunneridae</taxon>
        <taxon>Pentapetalae</taxon>
        <taxon>rosids</taxon>
        <taxon>malvids</taxon>
        <taxon>Sapindales</taxon>
        <taxon>Sapindaceae</taxon>
        <taxon>Hippocastanoideae</taxon>
        <taxon>Acereae</taxon>
        <taxon>Dipteronia</taxon>
    </lineage>
</organism>
<dbReference type="AlphaFoldDB" id="A0AAD9U8P3"/>
<comment type="caution">
    <text evidence="2">The sequence shown here is derived from an EMBL/GenBank/DDBJ whole genome shotgun (WGS) entry which is preliminary data.</text>
</comment>
<proteinExistence type="predicted"/>
<sequence>MDSMGHKHPISILIDGNEAIRQAIDEIFPNSQHMICGWHVSKNASTHLQKEEKKSPYRYLLYKQISEDEFEELWKELLEQHGLKENNWMSKMYDMKHRHAHNSTMRGYEQLHEGLCLRQYEFPNKKRKVVYHLDRVGIQEVDENGVWDSKKYNQPLISCDCNLFKGKGIPYRHMFYVMKVEHLRKIPEFMIFKRWIKSVARDVLMKPQLDDKFFKGIDISRFALLSVECNYLYHNGSQTE</sequence>
<dbReference type="Pfam" id="PF10551">
    <property type="entry name" value="MULE"/>
    <property type="match status" value="1"/>
</dbReference>
<reference evidence="2" key="1">
    <citation type="journal article" date="2023" name="Plant J.">
        <title>Genome sequences and population genomics provide insights into the demographic history, inbreeding, and mutation load of two 'living fossil' tree species of Dipteronia.</title>
        <authorList>
            <person name="Feng Y."/>
            <person name="Comes H.P."/>
            <person name="Chen J."/>
            <person name="Zhu S."/>
            <person name="Lu R."/>
            <person name="Zhang X."/>
            <person name="Li P."/>
            <person name="Qiu J."/>
            <person name="Olsen K.M."/>
            <person name="Qiu Y."/>
        </authorList>
    </citation>
    <scope>NUCLEOTIDE SEQUENCE</scope>
    <source>
        <strain evidence="2">KIB01</strain>
    </source>
</reference>
<feature type="domain" description="MULE transposase" evidence="1">
    <location>
        <begin position="3"/>
        <end position="43"/>
    </location>
</feature>
<dbReference type="Proteomes" id="UP001280121">
    <property type="component" value="Unassembled WGS sequence"/>
</dbReference>
<evidence type="ECO:0000259" key="1">
    <source>
        <dbReference type="Pfam" id="PF10551"/>
    </source>
</evidence>
<gene>
    <name evidence="2" type="ORF">Ddye_017102</name>
</gene>
<dbReference type="PANTHER" id="PTHR47718">
    <property type="entry name" value="OS01G0519700 PROTEIN"/>
    <property type="match status" value="1"/>
</dbReference>
<protein>
    <recommendedName>
        <fullName evidence="1">MULE transposase domain-containing protein</fullName>
    </recommendedName>
</protein>
<name>A0AAD9U8P3_9ROSI</name>
<evidence type="ECO:0000313" key="3">
    <source>
        <dbReference type="Proteomes" id="UP001280121"/>
    </source>
</evidence>
<accession>A0AAD9U8P3</accession>
<dbReference type="InterPro" id="IPR018289">
    <property type="entry name" value="MULE_transposase_dom"/>
</dbReference>
<evidence type="ECO:0000313" key="2">
    <source>
        <dbReference type="EMBL" id="KAK2649613.1"/>
    </source>
</evidence>
<dbReference type="PANTHER" id="PTHR47718:SF17">
    <property type="entry name" value="PROTEIN FAR1-RELATED SEQUENCE 5-LIKE"/>
    <property type="match status" value="1"/>
</dbReference>
<keyword evidence="3" id="KW-1185">Reference proteome</keyword>
<dbReference type="EMBL" id="JANJYI010000005">
    <property type="protein sequence ID" value="KAK2649613.1"/>
    <property type="molecule type" value="Genomic_DNA"/>
</dbReference>